<dbReference type="SUPFAM" id="SSF161098">
    <property type="entry name" value="MetI-like"/>
    <property type="match status" value="1"/>
</dbReference>
<dbReference type="InterPro" id="IPR000515">
    <property type="entry name" value="MetI-like"/>
</dbReference>
<reference evidence="10" key="1">
    <citation type="submission" date="2023-12" db="EMBL/GenBank/DDBJ databases">
        <title>Fervidustalea candida gen. nov., sp. nov., a novel member of the family Paenibacillaceae isolated from a geothermal area.</title>
        <authorList>
            <person name="Li W.-J."/>
            <person name="Jiao J.-Y."/>
            <person name="Chen Y."/>
        </authorList>
    </citation>
    <scope>NUCLEOTIDE SEQUENCE</scope>
    <source>
        <strain evidence="10">SYSU GA230002</strain>
    </source>
</reference>
<dbReference type="InterPro" id="IPR035906">
    <property type="entry name" value="MetI-like_sf"/>
</dbReference>
<feature type="transmembrane region" description="Helical" evidence="7">
    <location>
        <begin position="54"/>
        <end position="72"/>
    </location>
</feature>
<dbReference type="PROSITE" id="PS50928">
    <property type="entry name" value="ABC_TM1"/>
    <property type="match status" value="1"/>
</dbReference>
<keyword evidence="6 7" id="KW-0472">Membrane</keyword>
<feature type="transmembrane region" description="Helical" evidence="7">
    <location>
        <begin position="176"/>
        <end position="194"/>
    </location>
</feature>
<gene>
    <name evidence="10" type="ORF">VF724_03120</name>
</gene>
<keyword evidence="11" id="KW-1185">Reference proteome</keyword>
<name>A0ABU5ZDR1_9BACL</name>
<evidence type="ECO:0000256" key="1">
    <source>
        <dbReference type="ARBA" id="ARBA00004651"/>
    </source>
</evidence>
<dbReference type="Proteomes" id="UP001310386">
    <property type="component" value="Unassembled WGS sequence"/>
</dbReference>
<dbReference type="Gene3D" id="1.10.3720.10">
    <property type="entry name" value="MetI-like"/>
    <property type="match status" value="1"/>
</dbReference>
<keyword evidence="2 7" id="KW-0813">Transport</keyword>
<dbReference type="Pfam" id="PF00528">
    <property type="entry name" value="BPD_transp_1"/>
    <property type="match status" value="1"/>
</dbReference>
<dbReference type="InterPro" id="IPR050366">
    <property type="entry name" value="BP-dependent_transpt_permease"/>
</dbReference>
<evidence type="ECO:0000256" key="5">
    <source>
        <dbReference type="ARBA" id="ARBA00022989"/>
    </source>
</evidence>
<evidence type="ECO:0000259" key="9">
    <source>
        <dbReference type="PROSITE" id="PS50928"/>
    </source>
</evidence>
<organism evidence="10 11">
    <name type="scientific">Ferviditalea candida</name>
    <dbReference type="NCBI Taxonomy" id="3108399"/>
    <lineage>
        <taxon>Bacteria</taxon>
        <taxon>Bacillati</taxon>
        <taxon>Bacillota</taxon>
        <taxon>Bacilli</taxon>
        <taxon>Bacillales</taxon>
        <taxon>Paenibacillaceae</taxon>
        <taxon>Ferviditalea</taxon>
    </lineage>
</organism>
<evidence type="ECO:0000313" key="11">
    <source>
        <dbReference type="Proteomes" id="UP001310386"/>
    </source>
</evidence>
<dbReference type="CDD" id="cd06261">
    <property type="entry name" value="TM_PBP2"/>
    <property type="match status" value="1"/>
</dbReference>
<feature type="region of interest" description="Disordered" evidence="8">
    <location>
        <begin position="1"/>
        <end position="34"/>
    </location>
</feature>
<keyword evidence="3" id="KW-1003">Cell membrane</keyword>
<keyword evidence="5 7" id="KW-1133">Transmembrane helix</keyword>
<evidence type="ECO:0000256" key="7">
    <source>
        <dbReference type="RuleBase" id="RU363032"/>
    </source>
</evidence>
<comment type="caution">
    <text evidence="10">The sequence shown here is derived from an EMBL/GenBank/DDBJ whole genome shotgun (WGS) entry which is preliminary data.</text>
</comment>
<accession>A0ABU5ZDR1</accession>
<dbReference type="EMBL" id="JAYJLD010000003">
    <property type="protein sequence ID" value="MEB3100646.1"/>
    <property type="molecule type" value="Genomic_DNA"/>
</dbReference>
<evidence type="ECO:0000256" key="8">
    <source>
        <dbReference type="SAM" id="MobiDB-lite"/>
    </source>
</evidence>
<dbReference type="PANTHER" id="PTHR43386">
    <property type="entry name" value="OLIGOPEPTIDE TRANSPORT SYSTEM PERMEASE PROTEIN APPC"/>
    <property type="match status" value="1"/>
</dbReference>
<dbReference type="PANTHER" id="PTHR43386:SF22">
    <property type="entry name" value="OLIGOPEPTIDE TRANSPORT SYSTEM PERMEASE PROTEIN OPPC"/>
    <property type="match status" value="1"/>
</dbReference>
<feature type="transmembrane region" description="Helical" evidence="7">
    <location>
        <begin position="279"/>
        <end position="300"/>
    </location>
</feature>
<sequence length="313" mass="34402">MNDFKHNSATGRLNSEDFRPLKPGKPIEEQTGRIDPGCRKSAWIRLKSNKKATAALWIMIVVALLSLLGPVMSKYDDATNDLHLTNAAPSSEHWFGTDDLGRDMWARTWKGGRISLFVGIAAALIDLIIGVVYGGVMGFYGGKVDETMNRVSEILYSIPYMLVVVLLLVVMPPGLWTMIAAISMTGWVQMAWIVRGQIMDLKNREFVIASRALGAGSFRLLFRHLLPNAAGPIIATLALTVPSAIFTEAFLSFLGLGVQAPAASWGTMISDARSGFNIYPWRMLFPALLISLTMFAFNAFGDALREAFDPKSR</sequence>
<evidence type="ECO:0000256" key="2">
    <source>
        <dbReference type="ARBA" id="ARBA00022448"/>
    </source>
</evidence>
<evidence type="ECO:0000256" key="3">
    <source>
        <dbReference type="ARBA" id="ARBA00022475"/>
    </source>
</evidence>
<dbReference type="RefSeq" id="WP_371752760.1">
    <property type="nucleotide sequence ID" value="NZ_JAYJLD010000003.1"/>
</dbReference>
<feature type="compositionally biased region" description="Basic and acidic residues" evidence="8">
    <location>
        <begin position="14"/>
        <end position="34"/>
    </location>
</feature>
<evidence type="ECO:0000256" key="6">
    <source>
        <dbReference type="ARBA" id="ARBA00023136"/>
    </source>
</evidence>
<feature type="domain" description="ABC transmembrane type-1" evidence="9">
    <location>
        <begin position="112"/>
        <end position="301"/>
    </location>
</feature>
<proteinExistence type="inferred from homology"/>
<keyword evidence="4 7" id="KW-0812">Transmembrane</keyword>
<protein>
    <submittedName>
        <fullName evidence="10">ABC transporter permease</fullName>
    </submittedName>
</protein>
<evidence type="ECO:0000313" key="10">
    <source>
        <dbReference type="EMBL" id="MEB3100646.1"/>
    </source>
</evidence>
<dbReference type="Pfam" id="PF12911">
    <property type="entry name" value="OppC_N"/>
    <property type="match status" value="1"/>
</dbReference>
<feature type="transmembrane region" description="Helical" evidence="7">
    <location>
        <begin position="154"/>
        <end position="170"/>
    </location>
</feature>
<feature type="transmembrane region" description="Helical" evidence="7">
    <location>
        <begin position="232"/>
        <end position="258"/>
    </location>
</feature>
<dbReference type="InterPro" id="IPR025966">
    <property type="entry name" value="OppC_N"/>
</dbReference>
<evidence type="ECO:0000256" key="4">
    <source>
        <dbReference type="ARBA" id="ARBA00022692"/>
    </source>
</evidence>
<feature type="transmembrane region" description="Helical" evidence="7">
    <location>
        <begin position="114"/>
        <end position="142"/>
    </location>
</feature>
<comment type="similarity">
    <text evidence="7">Belongs to the binding-protein-dependent transport system permease family.</text>
</comment>
<comment type="subcellular location">
    <subcellularLocation>
        <location evidence="1 7">Cell membrane</location>
        <topology evidence="1 7">Multi-pass membrane protein</topology>
    </subcellularLocation>
</comment>